<proteinExistence type="predicted"/>
<dbReference type="EMBL" id="BAAAPH010000032">
    <property type="protein sequence ID" value="GAA1603138.1"/>
    <property type="molecule type" value="Genomic_DNA"/>
</dbReference>
<evidence type="ECO:0000313" key="2">
    <source>
        <dbReference type="EMBL" id="GAA1603138.1"/>
    </source>
</evidence>
<gene>
    <name evidence="2" type="ORF">GCM10009804_69470</name>
</gene>
<dbReference type="CDD" id="cd11541">
    <property type="entry name" value="NTP-PPase_u4"/>
    <property type="match status" value="1"/>
</dbReference>
<dbReference type="Gene3D" id="1.10.287.1080">
    <property type="entry name" value="MazG-like"/>
    <property type="match status" value="1"/>
</dbReference>
<comment type="caution">
    <text evidence="2">The sequence shown here is derived from an EMBL/GenBank/DDBJ whole genome shotgun (WGS) entry which is preliminary data.</text>
</comment>
<dbReference type="Proteomes" id="UP001501705">
    <property type="component" value="Unassembled WGS sequence"/>
</dbReference>
<evidence type="ECO:0000313" key="3">
    <source>
        <dbReference type="Proteomes" id="UP001501705"/>
    </source>
</evidence>
<dbReference type="SUPFAM" id="SSF101386">
    <property type="entry name" value="all-alpha NTP pyrophosphatases"/>
    <property type="match status" value="1"/>
</dbReference>
<dbReference type="Pfam" id="PF03819">
    <property type="entry name" value="MazG"/>
    <property type="match status" value="1"/>
</dbReference>
<sequence>MDMNSYQQAALRTAAPKEKHNELFHLLLGLVGETGEIAEKAKKIVRDKDSDFSQWDIEDLKKELGDVLWYTAVIADYFNVSLEDVAQLNIAKLADRQKRAVLGGSGDNR</sequence>
<name>A0ABP4Q884_9ACTN</name>
<feature type="domain" description="NTP pyrophosphohydrolase MazG-like" evidence="1">
    <location>
        <begin position="26"/>
        <end position="99"/>
    </location>
</feature>
<organism evidence="2 3">
    <name type="scientific">Kribbella hippodromi</name>
    <dbReference type="NCBI Taxonomy" id="434347"/>
    <lineage>
        <taxon>Bacteria</taxon>
        <taxon>Bacillati</taxon>
        <taxon>Actinomycetota</taxon>
        <taxon>Actinomycetes</taxon>
        <taxon>Propionibacteriales</taxon>
        <taxon>Kribbellaceae</taxon>
        <taxon>Kribbella</taxon>
    </lineage>
</organism>
<evidence type="ECO:0000259" key="1">
    <source>
        <dbReference type="Pfam" id="PF03819"/>
    </source>
</evidence>
<protein>
    <submittedName>
        <fullName evidence="2">Nucleoside triphosphate pyrophosphohydrolase family protein</fullName>
    </submittedName>
</protein>
<dbReference type="InterPro" id="IPR011379">
    <property type="entry name" value="MazG-related_GP37"/>
</dbReference>
<reference evidence="3" key="1">
    <citation type="journal article" date="2019" name="Int. J. Syst. Evol. Microbiol.">
        <title>The Global Catalogue of Microorganisms (GCM) 10K type strain sequencing project: providing services to taxonomists for standard genome sequencing and annotation.</title>
        <authorList>
            <consortium name="The Broad Institute Genomics Platform"/>
            <consortium name="The Broad Institute Genome Sequencing Center for Infectious Disease"/>
            <person name="Wu L."/>
            <person name="Ma J."/>
        </authorList>
    </citation>
    <scope>NUCLEOTIDE SEQUENCE [LARGE SCALE GENOMIC DNA]</scope>
    <source>
        <strain evidence="3">JCM 15572</strain>
    </source>
</reference>
<accession>A0ABP4Q884</accession>
<dbReference type="InterPro" id="IPR004518">
    <property type="entry name" value="MazG-like_dom"/>
</dbReference>
<dbReference type="PIRSF" id="PIRSF006639">
    <property type="entry name" value="UCP006639_pph"/>
    <property type="match status" value="1"/>
</dbReference>
<keyword evidence="3" id="KW-1185">Reference proteome</keyword>